<dbReference type="Proteomes" id="UP000596276">
    <property type="component" value="Chromosome 1"/>
</dbReference>
<reference evidence="3" key="1">
    <citation type="journal article" date="2021" name="G3 (Bethesda)">
        <title>Chromosome assembled and annotated genome sequence of Aspergillus flavus NRRL 3357.</title>
        <authorList>
            <person name="Skerker J.M."/>
            <person name="Pianalto K.M."/>
            <person name="Mondo S.J."/>
            <person name="Yang K."/>
            <person name="Arkin A.P."/>
            <person name="Keller N.P."/>
            <person name="Grigoriev I.V."/>
            <person name="Louise Glass N.L."/>
        </authorList>
    </citation>
    <scope>NUCLEOTIDE SEQUENCE [LARGE SCALE GENOMIC DNA]</scope>
    <source>
        <strain evidence="3">ATCC 200026 / FGSC A1120 / IAM 13836 / NRRL 3357 / JCM 12722 / SRRC 167</strain>
    </source>
</reference>
<protein>
    <submittedName>
        <fullName evidence="2">Uncharacterized protein</fullName>
    </submittedName>
</protein>
<evidence type="ECO:0000313" key="3">
    <source>
        <dbReference type="Proteomes" id="UP000596276"/>
    </source>
</evidence>
<organism evidence="2 3">
    <name type="scientific">Aspergillus flavus (strain ATCC 200026 / FGSC A1120 / IAM 13836 / NRRL 3357 / JCM 12722 / SRRC 167)</name>
    <dbReference type="NCBI Taxonomy" id="332952"/>
    <lineage>
        <taxon>Eukaryota</taxon>
        <taxon>Fungi</taxon>
        <taxon>Dikarya</taxon>
        <taxon>Ascomycota</taxon>
        <taxon>Pezizomycotina</taxon>
        <taxon>Eurotiomycetes</taxon>
        <taxon>Eurotiomycetidae</taxon>
        <taxon>Eurotiales</taxon>
        <taxon>Aspergillaceae</taxon>
        <taxon>Aspergillus</taxon>
        <taxon>Aspergillus subgen. Circumdati</taxon>
    </lineage>
</organism>
<name>A0A7U2QWW3_ASPFN</name>
<keyword evidence="3" id="KW-1185">Reference proteome</keyword>
<proteinExistence type="predicted"/>
<evidence type="ECO:0000256" key="1">
    <source>
        <dbReference type="SAM" id="MobiDB-lite"/>
    </source>
</evidence>
<feature type="region of interest" description="Disordered" evidence="1">
    <location>
        <begin position="23"/>
        <end position="50"/>
    </location>
</feature>
<sequence>MASAVLGAAFRLATALGLHKEPLEGKNTRDDLQNHLTSAETRRPCGGGANAAARRSYDVVESIYDASKDVTGLEESREILTAFGEMDMEFWDLAKRGFESDYEWESLIDWEKALIPNVGD</sequence>
<gene>
    <name evidence="2" type="ORF">F9C07_774</name>
</gene>
<dbReference type="AlphaFoldDB" id="A0A7U2QWW3"/>
<accession>A0A7U2QWW3</accession>
<evidence type="ECO:0000313" key="2">
    <source>
        <dbReference type="EMBL" id="QRD87793.1"/>
    </source>
</evidence>
<feature type="compositionally biased region" description="Basic and acidic residues" evidence="1">
    <location>
        <begin position="23"/>
        <end position="33"/>
    </location>
</feature>
<dbReference type="VEuPathDB" id="FungiDB:F9C07_774"/>
<dbReference type="EMBL" id="CP044619">
    <property type="protein sequence ID" value="QRD87793.1"/>
    <property type="molecule type" value="Genomic_DNA"/>
</dbReference>